<evidence type="ECO:0000313" key="1">
    <source>
        <dbReference type="EMBL" id="GBO25246.1"/>
    </source>
</evidence>
<protein>
    <submittedName>
        <fullName evidence="1">Uncharacterized protein</fullName>
    </submittedName>
</protein>
<organism evidence="1 2">
    <name type="scientific">Araneus ventricosus</name>
    <name type="common">Orbweaver spider</name>
    <name type="synonym">Epeira ventricosa</name>
    <dbReference type="NCBI Taxonomy" id="182803"/>
    <lineage>
        <taxon>Eukaryota</taxon>
        <taxon>Metazoa</taxon>
        <taxon>Ecdysozoa</taxon>
        <taxon>Arthropoda</taxon>
        <taxon>Chelicerata</taxon>
        <taxon>Arachnida</taxon>
        <taxon>Araneae</taxon>
        <taxon>Araneomorphae</taxon>
        <taxon>Entelegynae</taxon>
        <taxon>Araneoidea</taxon>
        <taxon>Araneidae</taxon>
        <taxon>Araneus</taxon>
    </lineage>
</organism>
<comment type="caution">
    <text evidence="1">The sequence shown here is derived from an EMBL/GenBank/DDBJ whole genome shotgun (WGS) entry which is preliminary data.</text>
</comment>
<evidence type="ECO:0000313" key="2">
    <source>
        <dbReference type="Proteomes" id="UP000499080"/>
    </source>
</evidence>
<dbReference type="Proteomes" id="UP000499080">
    <property type="component" value="Unassembled WGS sequence"/>
</dbReference>
<name>A0A4Y2VM31_ARAVE</name>
<dbReference type="AlphaFoldDB" id="A0A4Y2VM31"/>
<gene>
    <name evidence="1" type="ORF">AVEN_71712_1</name>
</gene>
<proteinExistence type="predicted"/>
<feature type="non-terminal residue" evidence="1">
    <location>
        <position position="47"/>
    </location>
</feature>
<reference evidence="1 2" key="1">
    <citation type="journal article" date="2019" name="Sci. Rep.">
        <title>Orb-weaving spider Araneus ventricosus genome elucidates the spidroin gene catalogue.</title>
        <authorList>
            <person name="Kono N."/>
            <person name="Nakamura H."/>
            <person name="Ohtoshi R."/>
            <person name="Moran D.A.P."/>
            <person name="Shinohara A."/>
            <person name="Yoshida Y."/>
            <person name="Fujiwara M."/>
            <person name="Mori M."/>
            <person name="Tomita M."/>
            <person name="Arakawa K."/>
        </authorList>
    </citation>
    <scope>NUCLEOTIDE SEQUENCE [LARGE SCALE GENOMIC DNA]</scope>
</reference>
<sequence length="47" mass="5685">MLHQTQDTVMENVRDFYVTSHPVGKEYYYRATEKRNDLFEVCLQSEL</sequence>
<dbReference type="EMBL" id="BGPR01048225">
    <property type="protein sequence ID" value="GBO25246.1"/>
    <property type="molecule type" value="Genomic_DNA"/>
</dbReference>
<accession>A0A4Y2VM31</accession>
<keyword evidence="2" id="KW-1185">Reference proteome</keyword>